<dbReference type="Proteomes" id="UP001162480">
    <property type="component" value="Chromosome 5"/>
</dbReference>
<dbReference type="AlphaFoldDB" id="A0AA36F3D6"/>
<feature type="region of interest" description="Disordered" evidence="1">
    <location>
        <begin position="1"/>
        <end position="34"/>
    </location>
</feature>
<gene>
    <name evidence="2" type="ORF">OCTVUL_1B014430</name>
</gene>
<evidence type="ECO:0000313" key="3">
    <source>
        <dbReference type="Proteomes" id="UP001162480"/>
    </source>
</evidence>
<feature type="compositionally biased region" description="Acidic residues" evidence="1">
    <location>
        <begin position="8"/>
        <end position="33"/>
    </location>
</feature>
<accession>A0AA36F3D6</accession>
<name>A0AA36F3D6_OCTVU</name>
<organism evidence="2 3">
    <name type="scientific">Octopus vulgaris</name>
    <name type="common">Common octopus</name>
    <dbReference type="NCBI Taxonomy" id="6645"/>
    <lineage>
        <taxon>Eukaryota</taxon>
        <taxon>Metazoa</taxon>
        <taxon>Spiralia</taxon>
        <taxon>Lophotrochozoa</taxon>
        <taxon>Mollusca</taxon>
        <taxon>Cephalopoda</taxon>
        <taxon>Coleoidea</taxon>
        <taxon>Octopodiformes</taxon>
        <taxon>Octopoda</taxon>
        <taxon>Incirrata</taxon>
        <taxon>Octopodidae</taxon>
        <taxon>Octopus</taxon>
    </lineage>
</organism>
<evidence type="ECO:0000256" key="1">
    <source>
        <dbReference type="SAM" id="MobiDB-lite"/>
    </source>
</evidence>
<proteinExistence type="predicted"/>
<reference evidence="2" key="1">
    <citation type="submission" date="2023-08" db="EMBL/GenBank/DDBJ databases">
        <authorList>
            <person name="Alioto T."/>
            <person name="Alioto T."/>
            <person name="Gomez Garrido J."/>
        </authorList>
    </citation>
    <scope>NUCLEOTIDE SEQUENCE</scope>
</reference>
<sequence length="76" mass="8893">MGNLSVGEEGEEVLDEEEKYDDDDEDCEDDDEGDVRAMEGRRRLTYNEILRVIALIFNIFLCDIRMVFSRQIDRGD</sequence>
<evidence type="ECO:0000313" key="2">
    <source>
        <dbReference type="EMBL" id="CAI9722345.1"/>
    </source>
</evidence>
<keyword evidence="3" id="KW-1185">Reference proteome</keyword>
<protein>
    <submittedName>
        <fullName evidence="2">Uncharacterized protein</fullName>
    </submittedName>
</protein>
<dbReference type="EMBL" id="OX597818">
    <property type="protein sequence ID" value="CAI9722345.1"/>
    <property type="molecule type" value="Genomic_DNA"/>
</dbReference>